<sequence length="142" mass="15635">MKKLLVLPLLLAGILPGFGQCDKHLTLALSKTQYLDGSGAVQRTVEENSTVEISPSDVVITPGGKTDHRMNGKIQSNTCSWSVPYKEGKSVYKARFEDPAGNQQNTTLTIEGKDGNVTFLLEIAERPDQKIRVNVDTFEEKK</sequence>
<reference evidence="2 3" key="1">
    <citation type="submission" date="2018-06" db="EMBL/GenBank/DDBJ databases">
        <title>Genomic Encyclopedia of Archaeal and Bacterial Type Strains, Phase II (KMG-II): from individual species to whole genera.</title>
        <authorList>
            <person name="Goeker M."/>
        </authorList>
    </citation>
    <scope>NUCLEOTIDE SEQUENCE [LARGE SCALE GENOMIC DNA]</scope>
    <source>
        <strain evidence="2 3">DSM 21851</strain>
    </source>
</reference>
<dbReference type="OrthoDB" id="958110at2"/>
<protein>
    <recommendedName>
        <fullName evidence="4">Lipocalin-like domain-containing protein</fullName>
    </recommendedName>
</protein>
<name>A0A327X5L4_LARAB</name>
<dbReference type="RefSeq" id="WP_111628138.1">
    <property type="nucleotide sequence ID" value="NZ_QLMC01000002.1"/>
</dbReference>
<evidence type="ECO:0000256" key="1">
    <source>
        <dbReference type="SAM" id="SignalP"/>
    </source>
</evidence>
<dbReference type="Proteomes" id="UP000248790">
    <property type="component" value="Unassembled WGS sequence"/>
</dbReference>
<feature type="chain" id="PRO_5016301666" description="Lipocalin-like domain-containing protein" evidence="1">
    <location>
        <begin position="20"/>
        <end position="142"/>
    </location>
</feature>
<evidence type="ECO:0000313" key="3">
    <source>
        <dbReference type="Proteomes" id="UP000248790"/>
    </source>
</evidence>
<accession>A0A327X5L4</accession>
<evidence type="ECO:0008006" key="4">
    <source>
        <dbReference type="Google" id="ProtNLM"/>
    </source>
</evidence>
<gene>
    <name evidence="2" type="ORF">LX87_02095</name>
</gene>
<dbReference type="EMBL" id="QLMC01000002">
    <property type="protein sequence ID" value="RAK00393.1"/>
    <property type="molecule type" value="Genomic_DNA"/>
</dbReference>
<feature type="signal peptide" evidence="1">
    <location>
        <begin position="1"/>
        <end position="19"/>
    </location>
</feature>
<evidence type="ECO:0000313" key="2">
    <source>
        <dbReference type="EMBL" id="RAK00393.1"/>
    </source>
</evidence>
<keyword evidence="3" id="KW-1185">Reference proteome</keyword>
<proteinExistence type="predicted"/>
<dbReference type="AlphaFoldDB" id="A0A327X5L4"/>
<comment type="caution">
    <text evidence="2">The sequence shown here is derived from an EMBL/GenBank/DDBJ whole genome shotgun (WGS) entry which is preliminary data.</text>
</comment>
<keyword evidence="1" id="KW-0732">Signal</keyword>
<organism evidence="2 3">
    <name type="scientific">Larkinella arboricola</name>
    <dbReference type="NCBI Taxonomy" id="643671"/>
    <lineage>
        <taxon>Bacteria</taxon>
        <taxon>Pseudomonadati</taxon>
        <taxon>Bacteroidota</taxon>
        <taxon>Cytophagia</taxon>
        <taxon>Cytophagales</taxon>
        <taxon>Spirosomataceae</taxon>
        <taxon>Larkinella</taxon>
    </lineage>
</organism>